<dbReference type="InterPro" id="IPR032710">
    <property type="entry name" value="NTF2-like_dom_sf"/>
</dbReference>
<dbReference type="InterPro" id="IPR027843">
    <property type="entry name" value="DUF4440"/>
</dbReference>
<feature type="domain" description="DUF4440" evidence="2">
    <location>
        <begin position="33"/>
        <end position="141"/>
    </location>
</feature>
<evidence type="ECO:0000256" key="1">
    <source>
        <dbReference type="SAM" id="SignalP"/>
    </source>
</evidence>
<dbReference type="EMBL" id="BAAAFO010000003">
    <property type="protein sequence ID" value="GAA0253177.1"/>
    <property type="molecule type" value="Genomic_DNA"/>
</dbReference>
<dbReference type="SUPFAM" id="SSF54427">
    <property type="entry name" value="NTF2-like"/>
    <property type="match status" value="1"/>
</dbReference>
<keyword evidence="1" id="KW-0732">Signal</keyword>
<dbReference type="RefSeq" id="WP_343882419.1">
    <property type="nucleotide sequence ID" value="NZ_BAAAFO010000003.1"/>
</dbReference>
<feature type="chain" id="PRO_5046811615" description="DUF4440 domain-containing protein" evidence="1">
    <location>
        <begin position="19"/>
        <end position="163"/>
    </location>
</feature>
<comment type="caution">
    <text evidence="3">The sequence shown here is derived from an EMBL/GenBank/DDBJ whole genome shotgun (WGS) entry which is preliminary data.</text>
</comment>
<sequence length="163" mass="17592">MKRYWLALPLALTLAACASTSPRSTADARSEVEQQIENLLHAYADNDPAAVLALLDPHGFTLYGSDVAEVVHDPAELRQLMADDFALWRTARFGAPANLDIRVEGTAASAFFDVPFSAGGRPPVTVRFGTSWRNDGGRWVLMQGSNTVPTTGSSAHQLLGRSH</sequence>
<gene>
    <name evidence="3" type="ORF">GCM10009126_18040</name>
</gene>
<accession>A0ABP3E629</accession>
<name>A0ABP3E629_9GAMM</name>
<dbReference type="Gene3D" id="3.10.450.50">
    <property type="match status" value="1"/>
</dbReference>
<organism evidence="3 4">
    <name type="scientific">Rhodanobacter caeni</name>
    <dbReference type="NCBI Taxonomy" id="657654"/>
    <lineage>
        <taxon>Bacteria</taxon>
        <taxon>Pseudomonadati</taxon>
        <taxon>Pseudomonadota</taxon>
        <taxon>Gammaproteobacteria</taxon>
        <taxon>Lysobacterales</taxon>
        <taxon>Rhodanobacteraceae</taxon>
        <taxon>Rhodanobacter</taxon>
    </lineage>
</organism>
<keyword evidence="4" id="KW-1185">Reference proteome</keyword>
<dbReference type="PROSITE" id="PS51257">
    <property type="entry name" value="PROKAR_LIPOPROTEIN"/>
    <property type="match status" value="1"/>
</dbReference>
<protein>
    <recommendedName>
        <fullName evidence="2">DUF4440 domain-containing protein</fullName>
    </recommendedName>
</protein>
<evidence type="ECO:0000259" key="2">
    <source>
        <dbReference type="Pfam" id="PF14534"/>
    </source>
</evidence>
<reference evidence="4" key="1">
    <citation type="journal article" date="2019" name="Int. J. Syst. Evol. Microbiol.">
        <title>The Global Catalogue of Microorganisms (GCM) 10K type strain sequencing project: providing services to taxonomists for standard genome sequencing and annotation.</title>
        <authorList>
            <consortium name="The Broad Institute Genomics Platform"/>
            <consortium name="The Broad Institute Genome Sequencing Center for Infectious Disease"/>
            <person name="Wu L."/>
            <person name="Ma J."/>
        </authorList>
    </citation>
    <scope>NUCLEOTIDE SEQUENCE [LARGE SCALE GENOMIC DNA]</scope>
    <source>
        <strain evidence="4">JCM 16242</strain>
    </source>
</reference>
<dbReference type="Pfam" id="PF14534">
    <property type="entry name" value="DUF4440"/>
    <property type="match status" value="1"/>
</dbReference>
<evidence type="ECO:0000313" key="4">
    <source>
        <dbReference type="Proteomes" id="UP001500657"/>
    </source>
</evidence>
<feature type="signal peptide" evidence="1">
    <location>
        <begin position="1"/>
        <end position="18"/>
    </location>
</feature>
<proteinExistence type="predicted"/>
<dbReference type="Proteomes" id="UP001500657">
    <property type="component" value="Unassembled WGS sequence"/>
</dbReference>
<evidence type="ECO:0000313" key="3">
    <source>
        <dbReference type="EMBL" id="GAA0253177.1"/>
    </source>
</evidence>